<dbReference type="Gene3D" id="3.10.580.10">
    <property type="entry name" value="CBS-domain"/>
    <property type="match status" value="1"/>
</dbReference>
<dbReference type="Proteomes" id="UP000035642">
    <property type="component" value="Unassembled WGS sequence"/>
</dbReference>
<dbReference type="SUPFAM" id="SSF54631">
    <property type="entry name" value="CBS-domain pair"/>
    <property type="match status" value="1"/>
</dbReference>
<reference evidence="1" key="1">
    <citation type="submission" date="2012-09" db="EMBL/GenBank/DDBJ databases">
        <authorList>
            <person name="Martin A.A."/>
        </authorList>
    </citation>
    <scope>NUCLEOTIDE SEQUENCE</scope>
</reference>
<keyword evidence="1" id="KW-1185">Reference proteome</keyword>
<dbReference type="InterPro" id="IPR046342">
    <property type="entry name" value="CBS_dom_sf"/>
</dbReference>
<organism evidence="1 2">
    <name type="scientific">Angiostrongylus cantonensis</name>
    <name type="common">Rat lungworm</name>
    <dbReference type="NCBI Taxonomy" id="6313"/>
    <lineage>
        <taxon>Eukaryota</taxon>
        <taxon>Metazoa</taxon>
        <taxon>Ecdysozoa</taxon>
        <taxon>Nematoda</taxon>
        <taxon>Chromadorea</taxon>
        <taxon>Rhabditida</taxon>
        <taxon>Rhabditina</taxon>
        <taxon>Rhabditomorpha</taxon>
        <taxon>Strongyloidea</taxon>
        <taxon>Metastrongylidae</taxon>
        <taxon>Angiostrongylus</taxon>
    </lineage>
</organism>
<dbReference type="AlphaFoldDB" id="A0A158PCW1"/>
<dbReference type="STRING" id="6313.A0A158PCW1"/>
<evidence type="ECO:0000313" key="2">
    <source>
        <dbReference type="WBParaSite" id="ACAC_0001322201-mRNA-1"/>
    </source>
</evidence>
<evidence type="ECO:0000313" key="1">
    <source>
        <dbReference type="Proteomes" id="UP000035642"/>
    </source>
</evidence>
<protein>
    <submittedName>
        <fullName evidence="2">CBS domain-containing protein</fullName>
    </submittedName>
</protein>
<proteinExistence type="predicted"/>
<sequence>MMLVEPTLRMKTAEQAFSVETRGKFRFVNSETPVAQLMLELKKGFPLAIVVDYRHDKMNYSVVGIVTLEDNLEEVIGEIYDEKDLKLKNRSGEKSDEKSVAVDASAGLAADGLTLKMSKKKKHTGLSTEITTHHFFRRITLEFLSVSFKELLPDEHAPLLAQGATASMKK</sequence>
<name>A0A158PCW1_ANGCA</name>
<dbReference type="WBParaSite" id="ACAC_0001322201-mRNA-1">
    <property type="protein sequence ID" value="ACAC_0001322201-mRNA-1"/>
    <property type="gene ID" value="ACAC_0001322201"/>
</dbReference>
<reference evidence="2" key="2">
    <citation type="submission" date="2016-04" db="UniProtKB">
        <authorList>
            <consortium name="WormBaseParasite"/>
        </authorList>
    </citation>
    <scope>IDENTIFICATION</scope>
</reference>
<accession>A0A158PCW1</accession>